<dbReference type="Pfam" id="PF00067">
    <property type="entry name" value="p450"/>
    <property type="match status" value="1"/>
</dbReference>
<feature type="region of interest" description="Disordered" evidence="4">
    <location>
        <begin position="273"/>
        <end position="317"/>
    </location>
</feature>
<feature type="compositionally biased region" description="Basic and acidic residues" evidence="4">
    <location>
        <begin position="586"/>
        <end position="597"/>
    </location>
</feature>
<keyword evidence="2" id="KW-0479">Metal-binding</keyword>
<dbReference type="SUPFAM" id="SSF48264">
    <property type="entry name" value="Cytochrome P450"/>
    <property type="match status" value="1"/>
</dbReference>
<feature type="compositionally biased region" description="Polar residues" evidence="4">
    <location>
        <begin position="598"/>
        <end position="610"/>
    </location>
</feature>
<evidence type="ECO:0000256" key="1">
    <source>
        <dbReference type="ARBA" id="ARBA00022617"/>
    </source>
</evidence>
<proteinExistence type="predicted"/>
<gene>
    <name evidence="6" type="ORF">SCAR479_00316</name>
</gene>
<dbReference type="InterPro" id="IPR036396">
    <property type="entry name" value="Cyt_P450_sf"/>
</dbReference>
<keyword evidence="1" id="KW-0349">Heme</keyword>
<dbReference type="InterPro" id="IPR036770">
    <property type="entry name" value="Ankyrin_rpt-contain_sf"/>
</dbReference>
<evidence type="ECO:0000259" key="5">
    <source>
        <dbReference type="Pfam" id="PF00082"/>
    </source>
</evidence>
<name>A0ABR2Y9V3_9PEZI</name>
<dbReference type="InterPro" id="IPR002110">
    <property type="entry name" value="Ankyrin_rpt"/>
</dbReference>
<organism evidence="6 7">
    <name type="scientific">Seiridium cardinale</name>
    <dbReference type="NCBI Taxonomy" id="138064"/>
    <lineage>
        <taxon>Eukaryota</taxon>
        <taxon>Fungi</taxon>
        <taxon>Dikarya</taxon>
        <taxon>Ascomycota</taxon>
        <taxon>Pezizomycotina</taxon>
        <taxon>Sordariomycetes</taxon>
        <taxon>Xylariomycetidae</taxon>
        <taxon>Amphisphaeriales</taxon>
        <taxon>Sporocadaceae</taxon>
        <taxon>Seiridium</taxon>
    </lineage>
</organism>
<dbReference type="InterPro" id="IPR050121">
    <property type="entry name" value="Cytochrome_P450_monoxygenase"/>
</dbReference>
<dbReference type="CDD" id="cd07491">
    <property type="entry name" value="Peptidases_S8_7"/>
    <property type="match status" value="1"/>
</dbReference>
<protein>
    <submittedName>
        <fullName evidence="6">Peptidase S8/S53 domain-containing protein</fullName>
    </submittedName>
</protein>
<dbReference type="PANTHER" id="PTHR24305">
    <property type="entry name" value="CYTOCHROME P450"/>
    <property type="match status" value="1"/>
</dbReference>
<sequence>MADDEFKDYGFELGLCETGDEGSSFRTQNDPSDLFQRNNITERKGTIDIRCVAKDVIHGHMKDGAGFATLLVYEFQFDPRKRARRISSINMEFLYSSVGSKQPEVIGIAPKGRMVMAPTTETETFTKGGEASAGGNIFGADIGCGWKWEKAINREISDATRIIGSIDLKNRNHGNPNAASWTVLENESAKTGVPAHLLTAILLNRHDEEEFQCTFKIKSTVDLTSKLTRLFGSTPADDPVLYDPKVPPTNKLHQSHLATPARVSIGMSASQLDEEPGFFKDPKQKIQTHNEREGGDDNSSESDEDDGEYDDGDEVGARSIQDTAEKKLLAILADIKAGAPNSVVSNELDLSTQGDLDKFMKKNEAYLDKDTHPKKQNLLHLIAEETDKVVLSLIRKMKLLIGALIRLPENLLAKKDAYGKTPVHTALSLRNHRLVRYMCEEHEDINSILRIPTMESRQHMANCLHLAIKNKTSSKDDALLLLLIKKSKVDTLCALDEQGLTPLHLAVAYERCDEAQLKVVQELVTKCDAAVNIMCRLGEKDGFSPYRYHVLTEQQMVRKQATESKTSRPQRKEDQEPKGGPSTNTYRRDDKEPDTSADKSTSQPGVQETRNPVALKPKQADLTAAPTGKYSTASRPSRGPPALATGTDGPNSGSALLTPVGGDKKKMTIRKTKKNADRQIYFDLNGASPRLSEQLITQGLRHLVLEDVLQYVAIPQLNFEEGRVISNGMHGQRPPKPDGSGRTALKLLFKWLRDEKKVNTILRIIVDDLEEPSHSDEAIESCLMDIKGVETWDWRKFDMSPDVIQTAAPDARVIHLYWSGNNAILRAWSEAEGIHRLEKLETVYLHSQQGLESRVRMQQYVAAFKRRISTKKNIQVIESKIRGSVQKNTGNGTDAVEDKYERDRWVTTMERFAEFLQNAERNADPQVTLKYPVTVALIDDGVDINDQTIQCKVIGGRSFCHRDKEENLNQPYYVSRGGHGTAMASYICKICPNVRLYILRLDEYPTESGKRHITAASAEKAVRAAVEKKVDIICMSWTIEKNDNNKQEIAELEYAIAEAAQKDVIMFCAATDQGAYSDRSYPAATRGTKNIFKIGAAEASGTAMKWLGDSRLVDFIFPGHQVVKERSDDPSVKTYTALTGSSVSTALASGLAAVMLYCVQLSAMANSYGRSRPDLSKYESLKNHERMKEAFLNIGTTEESKKKYIAVWERFERPVQNADQQPTDVWIGHIPGPKVIIPTMSSVLKVLQKATVSAGSLALCTCLLKLIIVASYRMLIHPLRGYPGPFVAKLAAWYAGAHAIKRDLHLELAKNHKKYGSVNEHVLKSYTYASTAKDFRVNPLTDRDPKSHSARRRLIGQAITERTMRSFALQMVELVDAHLGFLLASSEAVNMTERMRLLAIDIVGRLAFGYDLGMQKRPKNHFIINAMGMSHYPFNIYHQLYFLSRIEPIRIFNYLQQESQGEYWTLLQTMIKRCMAQDRHAQPDLYSSIAEEMDAQPDTLNGGAMWTEAAFFMAAGGDTVATLMSAAFFYLSRNPECYKTLAHEVRYTFISGREIQAGLQLTGYTYLRACINESLRMSPPSGSVHWGEQDPKDTGPFIVDCHAYFPDPYAFCPDRWLDVPGNREFCKTAHNCLGAFSTGSSSCAGKAMAYSELSLVLAKTIWYFDFDATAGELSKIG</sequence>
<feature type="compositionally biased region" description="Basic and acidic residues" evidence="4">
    <location>
        <begin position="277"/>
        <end position="295"/>
    </location>
</feature>
<evidence type="ECO:0000256" key="3">
    <source>
        <dbReference type="ARBA" id="ARBA00023004"/>
    </source>
</evidence>
<comment type="caution">
    <text evidence="6">The sequence shown here is derived from an EMBL/GenBank/DDBJ whole genome shotgun (WGS) entry which is preliminary data.</text>
</comment>
<dbReference type="SUPFAM" id="SSF48403">
    <property type="entry name" value="Ankyrin repeat"/>
    <property type="match status" value="1"/>
</dbReference>
<dbReference type="InterPro" id="IPR001128">
    <property type="entry name" value="Cyt_P450"/>
</dbReference>
<keyword evidence="3" id="KW-0408">Iron</keyword>
<evidence type="ECO:0000313" key="6">
    <source>
        <dbReference type="EMBL" id="KAK9783757.1"/>
    </source>
</evidence>
<evidence type="ECO:0000313" key="7">
    <source>
        <dbReference type="Proteomes" id="UP001465668"/>
    </source>
</evidence>
<dbReference type="Gene3D" id="3.40.50.200">
    <property type="entry name" value="Peptidase S8/S53 domain"/>
    <property type="match status" value="1"/>
</dbReference>
<feature type="domain" description="Peptidase S8/S53" evidence="5">
    <location>
        <begin position="933"/>
        <end position="1156"/>
    </location>
</feature>
<dbReference type="SUPFAM" id="SSF52743">
    <property type="entry name" value="Subtilisin-like"/>
    <property type="match status" value="1"/>
</dbReference>
<reference evidence="6 7" key="1">
    <citation type="submission" date="2024-02" db="EMBL/GenBank/DDBJ databases">
        <title>First draft genome assembly of two strains of Seiridium cardinale.</title>
        <authorList>
            <person name="Emiliani G."/>
            <person name="Scali E."/>
        </authorList>
    </citation>
    <scope>NUCLEOTIDE SEQUENCE [LARGE SCALE GENOMIC DNA]</scope>
    <source>
        <strain evidence="6 7">BM-138-000479</strain>
    </source>
</reference>
<dbReference type="PANTHER" id="PTHR24305:SF226">
    <property type="entry name" value="CYTOCHROME P450 MONOOXYGENASE"/>
    <property type="match status" value="1"/>
</dbReference>
<dbReference type="Pfam" id="PF00082">
    <property type="entry name" value="Peptidase_S8"/>
    <property type="match status" value="1"/>
</dbReference>
<evidence type="ECO:0000256" key="4">
    <source>
        <dbReference type="SAM" id="MobiDB-lite"/>
    </source>
</evidence>
<dbReference type="Gene3D" id="1.25.40.20">
    <property type="entry name" value="Ankyrin repeat-containing domain"/>
    <property type="match status" value="1"/>
</dbReference>
<feature type="region of interest" description="Disordered" evidence="4">
    <location>
        <begin position="557"/>
        <end position="671"/>
    </location>
</feature>
<dbReference type="Gene3D" id="1.10.630.10">
    <property type="entry name" value="Cytochrome P450"/>
    <property type="match status" value="1"/>
</dbReference>
<dbReference type="InterPro" id="IPR000209">
    <property type="entry name" value="Peptidase_S8/S53_dom"/>
</dbReference>
<keyword evidence="7" id="KW-1185">Reference proteome</keyword>
<dbReference type="Proteomes" id="UP001465668">
    <property type="component" value="Unassembled WGS sequence"/>
</dbReference>
<dbReference type="Pfam" id="PF00023">
    <property type="entry name" value="Ank"/>
    <property type="match status" value="1"/>
</dbReference>
<accession>A0ABR2Y9V3</accession>
<dbReference type="SMART" id="SM00248">
    <property type="entry name" value="ANK"/>
    <property type="match status" value="4"/>
</dbReference>
<dbReference type="InterPro" id="IPR036852">
    <property type="entry name" value="Peptidase_S8/S53_dom_sf"/>
</dbReference>
<feature type="compositionally biased region" description="Basic and acidic residues" evidence="4">
    <location>
        <begin position="560"/>
        <end position="577"/>
    </location>
</feature>
<feature type="compositionally biased region" description="Acidic residues" evidence="4">
    <location>
        <begin position="296"/>
        <end position="314"/>
    </location>
</feature>
<evidence type="ECO:0000256" key="2">
    <source>
        <dbReference type="ARBA" id="ARBA00022723"/>
    </source>
</evidence>
<dbReference type="EMBL" id="JARVKM010000001">
    <property type="protein sequence ID" value="KAK9783757.1"/>
    <property type="molecule type" value="Genomic_DNA"/>
</dbReference>